<evidence type="ECO:0000313" key="3">
    <source>
        <dbReference type="Proteomes" id="UP001164929"/>
    </source>
</evidence>
<feature type="signal peptide" evidence="1">
    <location>
        <begin position="1"/>
        <end position="16"/>
    </location>
</feature>
<keyword evidence="1" id="KW-0732">Signal</keyword>
<dbReference type="Proteomes" id="UP001164929">
    <property type="component" value="Chromosome 15"/>
</dbReference>
<reference evidence="2" key="1">
    <citation type="journal article" date="2023" name="Mol. Ecol. Resour.">
        <title>Chromosome-level genome assembly of a triploid poplar Populus alba 'Berolinensis'.</title>
        <authorList>
            <person name="Chen S."/>
            <person name="Yu Y."/>
            <person name="Wang X."/>
            <person name="Wang S."/>
            <person name="Zhang T."/>
            <person name="Zhou Y."/>
            <person name="He R."/>
            <person name="Meng N."/>
            <person name="Wang Y."/>
            <person name="Liu W."/>
            <person name="Liu Z."/>
            <person name="Liu J."/>
            <person name="Guo Q."/>
            <person name="Huang H."/>
            <person name="Sederoff R.R."/>
            <person name="Wang G."/>
            <person name="Qu G."/>
            <person name="Chen S."/>
        </authorList>
    </citation>
    <scope>NUCLEOTIDE SEQUENCE</scope>
    <source>
        <strain evidence="2">SC-2020</strain>
    </source>
</reference>
<feature type="chain" id="PRO_5041967204" evidence="1">
    <location>
        <begin position="17"/>
        <end position="110"/>
    </location>
</feature>
<evidence type="ECO:0000256" key="1">
    <source>
        <dbReference type="SAM" id="SignalP"/>
    </source>
</evidence>
<accession>A0AAD6LME6</accession>
<sequence>MSVLMLSALVTSEVPACTCIHAKLVCPKRQRIQNLSLSQMFATRILFAVCKSSEVSSLCEHISLEHSYVLVTDNMKKVERLCGVKVVAKTSFPIRYHRNISYRDICKRLV</sequence>
<organism evidence="2 3">
    <name type="scientific">Populus alba x Populus x berolinensis</name>
    <dbReference type="NCBI Taxonomy" id="444605"/>
    <lineage>
        <taxon>Eukaryota</taxon>
        <taxon>Viridiplantae</taxon>
        <taxon>Streptophyta</taxon>
        <taxon>Embryophyta</taxon>
        <taxon>Tracheophyta</taxon>
        <taxon>Spermatophyta</taxon>
        <taxon>Magnoliopsida</taxon>
        <taxon>eudicotyledons</taxon>
        <taxon>Gunneridae</taxon>
        <taxon>Pentapetalae</taxon>
        <taxon>rosids</taxon>
        <taxon>fabids</taxon>
        <taxon>Malpighiales</taxon>
        <taxon>Salicaceae</taxon>
        <taxon>Saliceae</taxon>
        <taxon>Populus</taxon>
    </lineage>
</organism>
<dbReference type="EMBL" id="JAQIZT010000015">
    <property type="protein sequence ID" value="KAJ6969724.1"/>
    <property type="molecule type" value="Genomic_DNA"/>
</dbReference>
<proteinExistence type="predicted"/>
<keyword evidence="3" id="KW-1185">Reference proteome</keyword>
<comment type="caution">
    <text evidence="2">The sequence shown here is derived from an EMBL/GenBank/DDBJ whole genome shotgun (WGS) entry which is preliminary data.</text>
</comment>
<dbReference type="AlphaFoldDB" id="A0AAD6LME6"/>
<gene>
    <name evidence="2" type="ORF">NC653_034310</name>
</gene>
<protein>
    <submittedName>
        <fullName evidence="2">Uncharacterized protein</fullName>
    </submittedName>
</protein>
<evidence type="ECO:0000313" key="2">
    <source>
        <dbReference type="EMBL" id="KAJ6969724.1"/>
    </source>
</evidence>
<name>A0AAD6LME6_9ROSI</name>